<sequence>MRNSTLGFDHGPDLQVFRILGDRNRLAGWNQKEQAGQRHNKEPPRSSSHWKDQRDIGQLGCRESTPRFRRVPPERPESEVNQRVNPRGSEPKMPRIPPTMVMYALSPNDTSSAM</sequence>
<protein>
    <submittedName>
        <fullName evidence="2">Uncharacterized protein</fullName>
    </submittedName>
</protein>
<accession>A0A075HGS7</accession>
<evidence type="ECO:0000313" key="2">
    <source>
        <dbReference type="EMBL" id="AIF13602.1"/>
    </source>
</evidence>
<name>A0A075HGS7_9EURY</name>
<feature type="region of interest" description="Disordered" evidence="1">
    <location>
        <begin position="29"/>
        <end position="114"/>
    </location>
</feature>
<organism evidence="2">
    <name type="scientific">uncultured marine group II/III euryarchaeote KM3_63_B12</name>
    <dbReference type="NCBI Taxonomy" id="1456474"/>
    <lineage>
        <taxon>Archaea</taxon>
        <taxon>Methanobacteriati</taxon>
        <taxon>Methanobacteriota</taxon>
        <taxon>environmental samples</taxon>
    </lineage>
</organism>
<reference evidence="2" key="1">
    <citation type="journal article" date="2014" name="Genome Biol. Evol.">
        <title>Pangenome evidence for extensive interdomain horizontal transfer affecting lineage core and shell genes in uncultured planktonic thaumarchaeota and euryarchaeota.</title>
        <authorList>
            <person name="Deschamps P."/>
            <person name="Zivanovic Y."/>
            <person name="Moreira D."/>
            <person name="Rodriguez-Valera F."/>
            <person name="Lopez-Garcia P."/>
        </authorList>
    </citation>
    <scope>NUCLEOTIDE SEQUENCE</scope>
</reference>
<proteinExistence type="predicted"/>
<evidence type="ECO:0000256" key="1">
    <source>
        <dbReference type="SAM" id="MobiDB-lite"/>
    </source>
</evidence>
<dbReference type="AlphaFoldDB" id="A0A075HGS7"/>
<dbReference type="EMBL" id="KF900977">
    <property type="protein sequence ID" value="AIF13602.1"/>
    <property type="molecule type" value="Genomic_DNA"/>
</dbReference>
<feature type="compositionally biased region" description="Basic and acidic residues" evidence="1">
    <location>
        <begin position="35"/>
        <end position="55"/>
    </location>
</feature>
<feature type="compositionally biased region" description="Basic and acidic residues" evidence="1">
    <location>
        <begin position="71"/>
        <end position="80"/>
    </location>
</feature>